<dbReference type="InterPro" id="IPR002636">
    <property type="entry name" value="DUF29"/>
</dbReference>
<accession>A0A1H6FAE5</accession>
<organism evidence="1 2">
    <name type="scientific">Candidatus Venteria ishoeyi</name>
    <dbReference type="NCBI Taxonomy" id="1899563"/>
    <lineage>
        <taxon>Bacteria</taxon>
        <taxon>Pseudomonadati</taxon>
        <taxon>Pseudomonadota</taxon>
        <taxon>Gammaproteobacteria</taxon>
        <taxon>Thiotrichales</taxon>
        <taxon>Thiotrichaceae</taxon>
        <taxon>Venteria</taxon>
    </lineage>
</organism>
<dbReference type="AlphaFoldDB" id="A0A1H6FAE5"/>
<proteinExistence type="predicted"/>
<evidence type="ECO:0000313" key="1">
    <source>
        <dbReference type="EMBL" id="SEH06593.1"/>
    </source>
</evidence>
<dbReference type="Proteomes" id="UP000236724">
    <property type="component" value="Unassembled WGS sequence"/>
</dbReference>
<name>A0A1H6FAE5_9GAMM</name>
<gene>
    <name evidence="1" type="ORF">MBHS_02457</name>
</gene>
<evidence type="ECO:0000313" key="2">
    <source>
        <dbReference type="Proteomes" id="UP000236724"/>
    </source>
</evidence>
<protein>
    <recommendedName>
        <fullName evidence="3">DUF29 domain-containing protein</fullName>
    </recommendedName>
</protein>
<sequence>MVSNMSSLLTLYQKDYTAWAKQTAELLKAERFSELDIEHLLEELESMGASERNELESRLSILLAHLLKWQFQYQQLSDKWKEFDGRSWRYTIIEQRTRLAKRLRKSPGLKSSLPEVIAEAYEDALELAIKETQLPASTFPEQCPYGINQILDDEFYPGD</sequence>
<dbReference type="Gene3D" id="1.20.1220.20">
    <property type="entry name" value="Uncharcterised protein PF01724"/>
    <property type="match status" value="1"/>
</dbReference>
<dbReference type="EMBL" id="FMSV02000499">
    <property type="protein sequence ID" value="SEH06593.1"/>
    <property type="molecule type" value="Genomic_DNA"/>
</dbReference>
<keyword evidence="2" id="KW-1185">Reference proteome</keyword>
<reference evidence="1 2" key="1">
    <citation type="submission" date="2016-10" db="EMBL/GenBank/DDBJ databases">
        <authorList>
            <person name="de Groot N.N."/>
        </authorList>
    </citation>
    <scope>NUCLEOTIDE SEQUENCE [LARGE SCALE GENOMIC DNA]</scope>
    <source>
        <strain evidence="1">MBHS1</strain>
    </source>
</reference>
<dbReference type="Pfam" id="PF01724">
    <property type="entry name" value="DUF29"/>
    <property type="match status" value="1"/>
</dbReference>
<dbReference type="PANTHER" id="PTHR34235">
    <property type="entry name" value="SLR1203 PROTEIN-RELATED"/>
    <property type="match status" value="1"/>
</dbReference>
<evidence type="ECO:0008006" key="3">
    <source>
        <dbReference type="Google" id="ProtNLM"/>
    </source>
</evidence>